<dbReference type="InterPro" id="IPR016162">
    <property type="entry name" value="Ald_DH_N"/>
</dbReference>
<dbReference type="InterPro" id="IPR016161">
    <property type="entry name" value="Ald_DH/histidinol_DH"/>
</dbReference>
<evidence type="ECO:0000259" key="3">
    <source>
        <dbReference type="Pfam" id="PF00171"/>
    </source>
</evidence>
<reference evidence="4 5" key="1">
    <citation type="submission" date="2020-08" db="EMBL/GenBank/DDBJ databases">
        <title>Genomic Encyclopedia of Type Strains, Phase IV (KMG-IV): sequencing the most valuable type-strain genomes for metagenomic binning, comparative biology and taxonomic classification.</title>
        <authorList>
            <person name="Goeker M."/>
        </authorList>
    </citation>
    <scope>NUCLEOTIDE SEQUENCE [LARGE SCALE GENOMIC DNA]</scope>
    <source>
        <strain evidence="4 5">DSM 103725</strain>
    </source>
</reference>
<dbReference type="Gene3D" id="3.40.605.10">
    <property type="entry name" value="Aldehyde Dehydrogenase, Chain A, domain 1"/>
    <property type="match status" value="1"/>
</dbReference>
<dbReference type="PANTHER" id="PTHR42804">
    <property type="entry name" value="ALDEHYDE DEHYDROGENASE"/>
    <property type="match status" value="1"/>
</dbReference>
<dbReference type="Pfam" id="PF00171">
    <property type="entry name" value="Aldedh"/>
    <property type="match status" value="1"/>
</dbReference>
<dbReference type="Proteomes" id="UP000541810">
    <property type="component" value="Unassembled WGS sequence"/>
</dbReference>
<organism evidence="4 5">
    <name type="scientific">Algisphaera agarilytica</name>
    <dbReference type="NCBI Taxonomy" id="1385975"/>
    <lineage>
        <taxon>Bacteria</taxon>
        <taxon>Pseudomonadati</taxon>
        <taxon>Planctomycetota</taxon>
        <taxon>Phycisphaerae</taxon>
        <taxon>Phycisphaerales</taxon>
        <taxon>Phycisphaeraceae</taxon>
        <taxon>Algisphaera</taxon>
    </lineage>
</organism>
<keyword evidence="5" id="KW-1185">Reference proteome</keyword>
<comment type="similarity">
    <text evidence="1">Belongs to the aldehyde dehydrogenase family.</text>
</comment>
<accession>A0A7X0LJU9</accession>
<dbReference type="AlphaFoldDB" id="A0A7X0LJU9"/>
<name>A0A7X0LJU9_9BACT</name>
<evidence type="ECO:0000313" key="4">
    <source>
        <dbReference type="EMBL" id="MBB6428971.1"/>
    </source>
</evidence>
<proteinExistence type="inferred from homology"/>
<dbReference type="InterPro" id="IPR015590">
    <property type="entry name" value="Aldehyde_DH_dom"/>
</dbReference>
<evidence type="ECO:0000313" key="5">
    <source>
        <dbReference type="Proteomes" id="UP000541810"/>
    </source>
</evidence>
<dbReference type="EMBL" id="JACHGY010000001">
    <property type="protein sequence ID" value="MBB6428971.1"/>
    <property type="molecule type" value="Genomic_DNA"/>
</dbReference>
<dbReference type="PANTHER" id="PTHR42804:SF1">
    <property type="entry name" value="ALDEHYDE DEHYDROGENASE-RELATED"/>
    <property type="match status" value="1"/>
</dbReference>
<dbReference type="InterPro" id="IPR016163">
    <property type="entry name" value="Ald_DH_C"/>
</dbReference>
<dbReference type="Gene3D" id="3.40.309.10">
    <property type="entry name" value="Aldehyde Dehydrogenase, Chain A, domain 2"/>
    <property type="match status" value="1"/>
</dbReference>
<evidence type="ECO:0000256" key="1">
    <source>
        <dbReference type="ARBA" id="ARBA00009986"/>
    </source>
</evidence>
<dbReference type="SUPFAM" id="SSF53720">
    <property type="entry name" value="ALDH-like"/>
    <property type="match status" value="1"/>
</dbReference>
<protein>
    <submittedName>
        <fullName evidence="4">Acyl-CoA reductase-like NAD-dependent aldehyde dehydrogenase</fullName>
    </submittedName>
</protein>
<evidence type="ECO:0000256" key="2">
    <source>
        <dbReference type="ARBA" id="ARBA00023002"/>
    </source>
</evidence>
<dbReference type="RefSeq" id="WP_184676572.1">
    <property type="nucleotide sequence ID" value="NZ_JACHGY010000001.1"/>
</dbReference>
<feature type="domain" description="Aldehyde dehydrogenase" evidence="3">
    <location>
        <begin position="6"/>
        <end position="419"/>
    </location>
</feature>
<keyword evidence="2" id="KW-0560">Oxidoreductase</keyword>
<gene>
    <name evidence="4" type="ORF">HNQ40_000777</name>
</gene>
<sequence>MTHDSSATSSWSSLPLKQRVQLIGGLRHVLADQSERFIAPLRALSTRSHDSETLAAEVLPLAEACGWIAQNATKLLRPQKLGGRGRPRWLWGVASEIHREPMGNVLIIAPGNFPLFLPGVQVVQALAAGNRVWVKPSPGPGCVEIMRELAAALHELGLPEEALTVTGTDPSELDALYPAMDKVFLTGSETTGKLVQAKCAEHSIPCVMELSGCDAVVVLTGADVELAAKCIAFGLTLNGSATCIAPRRVFVEQGLHDRLVDRLRELLAETPATPIPPRTRDLVNGLLDEVREQGGEVHGESTPLGDTMKPVVVTGVDATCRLLQTDVFAPVVSVVPVADGDEALREASRCGYRLGASVFGPDREAYDFATRIDAGCVVVNDVIVPTADPRLPFAGRGRSGFGATRGADGLLEMTRVKAITARRWKLHPHLRPTDATTVPILRALLRMSHAKGVAARVKAGCSLLTLSRRNSSAQDQE</sequence>
<comment type="caution">
    <text evidence="4">The sequence shown here is derived from an EMBL/GenBank/DDBJ whole genome shotgun (WGS) entry which is preliminary data.</text>
</comment>
<dbReference type="GO" id="GO:0016620">
    <property type="term" value="F:oxidoreductase activity, acting on the aldehyde or oxo group of donors, NAD or NADP as acceptor"/>
    <property type="evidence" value="ECO:0007669"/>
    <property type="project" value="InterPro"/>
</dbReference>